<dbReference type="Pfam" id="PF05986">
    <property type="entry name" value="ADAMTS_spacer1"/>
    <property type="match status" value="1"/>
</dbReference>
<dbReference type="OrthoDB" id="10062690at2759"/>
<evidence type="ECO:0000256" key="2">
    <source>
        <dbReference type="ARBA" id="ARBA00022525"/>
    </source>
</evidence>
<reference evidence="5" key="2">
    <citation type="submission" date="2004-02" db="EMBL/GenBank/DDBJ databases">
        <authorList>
            <consortium name="Genoscope"/>
            <consortium name="Whitehead Institute Centre for Genome Research"/>
        </authorList>
    </citation>
    <scope>NUCLEOTIDE SEQUENCE</scope>
</reference>
<reference evidence="5" key="1">
    <citation type="journal article" date="2004" name="Nature">
        <title>Genome duplication in the teleost fish Tetraodon nigroviridis reveals the early vertebrate proto-karyotype.</title>
        <authorList>
            <person name="Jaillon O."/>
            <person name="Aury J.-M."/>
            <person name="Brunet F."/>
            <person name="Petit J.-L."/>
            <person name="Stange-Thomann N."/>
            <person name="Mauceli E."/>
            <person name="Bouneau L."/>
            <person name="Fischer C."/>
            <person name="Ozouf-Costaz C."/>
            <person name="Bernot A."/>
            <person name="Nicaud S."/>
            <person name="Jaffe D."/>
            <person name="Fisher S."/>
            <person name="Lutfalla G."/>
            <person name="Dossat C."/>
            <person name="Segurens B."/>
            <person name="Dasilva C."/>
            <person name="Salanoubat M."/>
            <person name="Levy M."/>
            <person name="Boudet N."/>
            <person name="Castellano S."/>
            <person name="Anthouard V."/>
            <person name="Jubin C."/>
            <person name="Castelli V."/>
            <person name="Katinka M."/>
            <person name="Vacherie B."/>
            <person name="Biemont C."/>
            <person name="Skalli Z."/>
            <person name="Cattolico L."/>
            <person name="Poulain J."/>
            <person name="De Berardinis V."/>
            <person name="Cruaud C."/>
            <person name="Duprat S."/>
            <person name="Brottier P."/>
            <person name="Coutanceau J.-P."/>
            <person name="Gouzy J."/>
            <person name="Parra G."/>
            <person name="Lardier G."/>
            <person name="Chapple C."/>
            <person name="McKernan K.J."/>
            <person name="McEwan P."/>
            <person name="Bosak S."/>
            <person name="Kellis M."/>
            <person name="Volff J.-N."/>
            <person name="Guigo R."/>
            <person name="Zody M.C."/>
            <person name="Mesirov J."/>
            <person name="Lindblad-Toh K."/>
            <person name="Birren B."/>
            <person name="Nusbaum C."/>
            <person name="Kahn D."/>
            <person name="Robinson-Rechavi M."/>
            <person name="Laudet V."/>
            <person name="Schachter V."/>
            <person name="Quetier F."/>
            <person name="Saurin W."/>
            <person name="Scarpelli C."/>
            <person name="Wincker P."/>
            <person name="Lander E.S."/>
            <person name="Weissenbach J."/>
            <person name="Roest Crollius H."/>
        </authorList>
    </citation>
    <scope>NUCLEOTIDE SEQUENCE [LARGE SCALE GENOMIC DNA]</scope>
</reference>
<comment type="caution">
    <text evidence="5">The sequence shown here is derived from an EMBL/GenBank/DDBJ whole genome shotgun (WGS) entry which is preliminary data.</text>
</comment>
<gene>
    <name evidence="5" type="ORF">GSTENG00033059001</name>
</gene>
<dbReference type="GO" id="GO:0031012">
    <property type="term" value="C:extracellular matrix"/>
    <property type="evidence" value="ECO:0007669"/>
    <property type="project" value="TreeGrafter"/>
</dbReference>
<accession>Q4RK92</accession>
<dbReference type="Gene3D" id="2.60.120.830">
    <property type="match status" value="1"/>
</dbReference>
<dbReference type="AlphaFoldDB" id="Q4RK92"/>
<dbReference type="GO" id="GO:0030198">
    <property type="term" value="P:extracellular matrix organization"/>
    <property type="evidence" value="ECO:0007669"/>
    <property type="project" value="TreeGrafter"/>
</dbReference>
<dbReference type="GO" id="GO:0005576">
    <property type="term" value="C:extracellular region"/>
    <property type="evidence" value="ECO:0007669"/>
    <property type="project" value="UniProtKB-SubCell"/>
</dbReference>
<keyword evidence="3" id="KW-0732">Signal</keyword>
<name>Q4RK92_TETNG</name>
<organism evidence="5">
    <name type="scientific">Tetraodon nigroviridis</name>
    <name type="common">Spotted green pufferfish</name>
    <name type="synonym">Chelonodon nigroviridis</name>
    <dbReference type="NCBI Taxonomy" id="99883"/>
    <lineage>
        <taxon>Eukaryota</taxon>
        <taxon>Metazoa</taxon>
        <taxon>Chordata</taxon>
        <taxon>Craniata</taxon>
        <taxon>Vertebrata</taxon>
        <taxon>Euteleostomi</taxon>
        <taxon>Actinopterygii</taxon>
        <taxon>Neopterygii</taxon>
        <taxon>Teleostei</taxon>
        <taxon>Neoteleostei</taxon>
        <taxon>Acanthomorphata</taxon>
        <taxon>Eupercaria</taxon>
        <taxon>Tetraodontiformes</taxon>
        <taxon>Tetradontoidea</taxon>
        <taxon>Tetraodontidae</taxon>
        <taxon>Tetraodon</taxon>
    </lineage>
</organism>
<dbReference type="PANTHER" id="PTHR13723:SF316">
    <property type="entry name" value="LONELY HEART, ISOFORM A"/>
    <property type="match status" value="1"/>
</dbReference>
<feature type="chain" id="PRO_5004242907" evidence="3">
    <location>
        <begin position="33"/>
        <end position="179"/>
    </location>
</feature>
<evidence type="ECO:0000256" key="1">
    <source>
        <dbReference type="ARBA" id="ARBA00004613"/>
    </source>
</evidence>
<sequence length="179" mass="20017">MARMWRQLSSLRRGRALFLLHFILYLPSGAHPGEKKAQVPTPEQFQVVRGNFTRPFLRIGYHKITEIPGGARNISIQEAKKSRNYLALLTKAGMSIINGNWLIDRPGMLTAVGTQLTYLRPNEIRARSGESITAPGPLSEDLHLYVRKRFSPRCLDLRLQPPSLCLLADLSAAGGQCLL</sequence>
<feature type="signal peptide" evidence="3">
    <location>
        <begin position="1"/>
        <end position="32"/>
    </location>
</feature>
<dbReference type="InterPro" id="IPR050439">
    <property type="entry name" value="ADAMTS_ADAMTS-like"/>
</dbReference>
<evidence type="ECO:0000256" key="3">
    <source>
        <dbReference type="SAM" id="SignalP"/>
    </source>
</evidence>
<dbReference type="GO" id="GO:0006508">
    <property type="term" value="P:proteolysis"/>
    <property type="evidence" value="ECO:0007669"/>
    <property type="project" value="TreeGrafter"/>
</dbReference>
<feature type="domain" description="ADAMTS/ADAMTS-like Spacer 1" evidence="4">
    <location>
        <begin position="48"/>
        <end position="148"/>
    </location>
</feature>
<dbReference type="GO" id="GO:0004222">
    <property type="term" value="F:metalloendopeptidase activity"/>
    <property type="evidence" value="ECO:0007669"/>
    <property type="project" value="TreeGrafter"/>
</dbReference>
<proteinExistence type="predicted"/>
<dbReference type="InterPro" id="IPR010294">
    <property type="entry name" value="ADAMTS_spacer1"/>
</dbReference>
<dbReference type="KEGG" id="tng:GSTEN00033059G001"/>
<protein>
    <submittedName>
        <fullName evidence="5">(spotted green pufferfish) hypothetical protein</fullName>
    </submittedName>
</protein>
<evidence type="ECO:0000259" key="4">
    <source>
        <dbReference type="Pfam" id="PF05986"/>
    </source>
</evidence>
<evidence type="ECO:0000313" key="5">
    <source>
        <dbReference type="EMBL" id="CAG11190.1"/>
    </source>
</evidence>
<keyword evidence="2" id="KW-0964">Secreted</keyword>
<dbReference type="EMBL" id="CAAE01015030">
    <property type="protein sequence ID" value="CAG11190.1"/>
    <property type="molecule type" value="Genomic_DNA"/>
</dbReference>
<dbReference type="PANTHER" id="PTHR13723">
    <property type="entry name" value="ADAMTS A DISINTEGRIN AND METALLOPROTEASE WITH THROMBOSPONDIN MOTIFS PROTEASE"/>
    <property type="match status" value="1"/>
</dbReference>
<comment type="subcellular location">
    <subcellularLocation>
        <location evidence="1">Secreted</location>
    </subcellularLocation>
</comment>